<reference evidence="10 12" key="2">
    <citation type="journal article" date="2018" name="Plant J.">
        <title>The Physcomitrella patens chromosome-scale assembly reveals moss genome structure and evolution.</title>
        <authorList>
            <person name="Lang D."/>
            <person name="Ullrich K.K."/>
            <person name="Murat F."/>
            <person name="Fuchs J."/>
            <person name="Jenkins J."/>
            <person name="Haas F.B."/>
            <person name="Piednoel M."/>
            <person name="Gundlach H."/>
            <person name="Van Bel M."/>
            <person name="Meyberg R."/>
            <person name="Vives C."/>
            <person name="Morata J."/>
            <person name="Symeonidi A."/>
            <person name="Hiss M."/>
            <person name="Muchero W."/>
            <person name="Kamisugi Y."/>
            <person name="Saleh O."/>
            <person name="Blanc G."/>
            <person name="Decker E.L."/>
            <person name="van Gessel N."/>
            <person name="Grimwood J."/>
            <person name="Hayes R.D."/>
            <person name="Graham S.W."/>
            <person name="Gunter L.E."/>
            <person name="McDaniel S.F."/>
            <person name="Hoernstein S.N.W."/>
            <person name="Larsson A."/>
            <person name="Li F.W."/>
            <person name="Perroud P.F."/>
            <person name="Phillips J."/>
            <person name="Ranjan P."/>
            <person name="Rokshar D.S."/>
            <person name="Rothfels C.J."/>
            <person name="Schneider L."/>
            <person name="Shu S."/>
            <person name="Stevenson D.W."/>
            <person name="Thummler F."/>
            <person name="Tillich M."/>
            <person name="Villarreal Aguilar J.C."/>
            <person name="Widiez T."/>
            <person name="Wong G.K."/>
            <person name="Wymore A."/>
            <person name="Zhang Y."/>
            <person name="Zimmer A.D."/>
            <person name="Quatrano R.S."/>
            <person name="Mayer K.F.X."/>
            <person name="Goodstein D."/>
            <person name="Casacuberta J.M."/>
            <person name="Vandepoele K."/>
            <person name="Reski R."/>
            <person name="Cuming A.C."/>
            <person name="Tuskan G.A."/>
            <person name="Maumus F."/>
            <person name="Salse J."/>
            <person name="Schmutz J."/>
            <person name="Rensing S.A."/>
        </authorList>
    </citation>
    <scope>NUCLEOTIDE SEQUENCE [LARGE SCALE GENOMIC DNA]</scope>
    <source>
        <strain evidence="11 12">cv. Gransden 2004</strain>
    </source>
</reference>
<keyword evidence="6" id="KW-0472">Membrane</keyword>
<evidence type="ECO:0000313" key="11">
    <source>
        <dbReference type="EnsemblPlants" id="PAC:32950985.CDS.1"/>
    </source>
</evidence>
<feature type="signal peptide" evidence="9">
    <location>
        <begin position="1"/>
        <end position="19"/>
    </location>
</feature>
<evidence type="ECO:0000256" key="6">
    <source>
        <dbReference type="ARBA" id="ARBA00023136"/>
    </source>
</evidence>
<dbReference type="EMBL" id="ABEU02000023">
    <property type="protein sequence ID" value="PNR28975.1"/>
    <property type="molecule type" value="Genomic_DNA"/>
</dbReference>
<dbReference type="GO" id="GO:0009773">
    <property type="term" value="P:photosynthetic electron transport in photosystem I"/>
    <property type="evidence" value="ECO:0000318"/>
    <property type="project" value="GO_Central"/>
</dbReference>
<gene>
    <name evidence="11" type="primary">LOC112275487</name>
    <name evidence="10" type="ORF">PHYPA_027667</name>
</gene>
<dbReference type="GO" id="GO:0009772">
    <property type="term" value="P:photosynthetic electron transport in photosystem II"/>
    <property type="evidence" value="ECO:0000318"/>
    <property type="project" value="GO_Central"/>
</dbReference>
<keyword evidence="9" id="KW-0732">Signal</keyword>
<evidence type="ECO:0008006" key="13">
    <source>
        <dbReference type="Google" id="ProtNLM"/>
    </source>
</evidence>
<evidence type="ECO:0000256" key="9">
    <source>
        <dbReference type="SAM" id="SignalP"/>
    </source>
</evidence>
<evidence type="ECO:0000256" key="5">
    <source>
        <dbReference type="ARBA" id="ARBA00023065"/>
    </source>
</evidence>
<dbReference type="OrthoDB" id="1262810at2759"/>
<reference evidence="11" key="3">
    <citation type="submission" date="2020-12" db="UniProtKB">
        <authorList>
            <consortium name="EnsemblPlants"/>
        </authorList>
    </citation>
    <scope>IDENTIFICATION</scope>
</reference>
<dbReference type="EnsemblPlants" id="Pp3c23_6060V3.1">
    <property type="protein sequence ID" value="PAC:32950985.CDS.1"/>
    <property type="gene ID" value="Pp3c23_6060"/>
</dbReference>
<dbReference type="NCBIfam" id="TIGR01145">
    <property type="entry name" value="ATP_synt_delta"/>
    <property type="match status" value="1"/>
</dbReference>
<evidence type="ECO:0000256" key="8">
    <source>
        <dbReference type="SAM" id="Coils"/>
    </source>
</evidence>
<dbReference type="STRING" id="3218.A0A2K1II71"/>
<dbReference type="GO" id="GO:0015986">
    <property type="term" value="P:proton motive force-driven ATP synthesis"/>
    <property type="evidence" value="ECO:0000318"/>
    <property type="project" value="GO_Central"/>
</dbReference>
<dbReference type="Gramene" id="Pp3c23_6060V3.1">
    <property type="protein sequence ID" value="PAC:32950985.CDS.1"/>
    <property type="gene ID" value="Pp3c23_6060"/>
</dbReference>
<dbReference type="PANTHER" id="PTHR11910">
    <property type="entry name" value="ATP SYNTHASE DELTA CHAIN"/>
    <property type="match status" value="1"/>
</dbReference>
<dbReference type="PROSITE" id="PS00389">
    <property type="entry name" value="ATPASE_DELTA"/>
    <property type="match status" value="1"/>
</dbReference>
<dbReference type="AlphaFoldDB" id="A0A2K1II71"/>
<dbReference type="HAMAP" id="MF_01416">
    <property type="entry name" value="ATP_synth_delta_bact"/>
    <property type="match status" value="1"/>
</dbReference>
<protein>
    <recommendedName>
        <fullName evidence="13">ATP synthase delta chain, chloroplastic</fullName>
    </recommendedName>
</protein>
<dbReference type="Gene3D" id="1.10.520.20">
    <property type="entry name" value="N-terminal domain of the delta subunit of the F1F0-ATP synthase"/>
    <property type="match status" value="1"/>
</dbReference>
<dbReference type="Proteomes" id="UP000006727">
    <property type="component" value="Chromosome 23"/>
</dbReference>
<feature type="chain" id="PRO_5044576234" description="ATP synthase delta chain, chloroplastic" evidence="9">
    <location>
        <begin position="20"/>
        <end position="331"/>
    </location>
</feature>
<keyword evidence="3" id="KW-0813">Transport</keyword>
<evidence type="ECO:0000256" key="2">
    <source>
        <dbReference type="ARBA" id="ARBA00007046"/>
    </source>
</evidence>
<keyword evidence="4" id="KW-0375">Hydrogen ion transport</keyword>
<dbReference type="GO" id="GO:0046933">
    <property type="term" value="F:proton-transporting ATP synthase activity, rotational mechanism"/>
    <property type="evidence" value="ECO:0007669"/>
    <property type="project" value="InterPro"/>
</dbReference>
<dbReference type="EnsemblPlants" id="Pp3c23_6060V3.2">
    <property type="protein sequence ID" value="PAC:32950986.CDS.1"/>
    <property type="gene ID" value="Pp3c23_6060"/>
</dbReference>
<comment type="subcellular location">
    <subcellularLocation>
        <location evidence="1">Membrane</location>
    </subcellularLocation>
</comment>
<keyword evidence="7" id="KW-0066">ATP synthesis</keyword>
<evidence type="ECO:0000313" key="10">
    <source>
        <dbReference type="EMBL" id="PNR28975.1"/>
    </source>
</evidence>
<dbReference type="PRINTS" id="PR00125">
    <property type="entry name" value="ATPASEDELTA"/>
</dbReference>
<dbReference type="Pfam" id="PF00213">
    <property type="entry name" value="OSCP"/>
    <property type="match status" value="1"/>
</dbReference>
<keyword evidence="5" id="KW-0406">Ion transport</keyword>
<organism evidence="10">
    <name type="scientific">Physcomitrium patens</name>
    <name type="common">Spreading-leaved earth moss</name>
    <name type="synonym">Physcomitrella patens</name>
    <dbReference type="NCBI Taxonomy" id="3218"/>
    <lineage>
        <taxon>Eukaryota</taxon>
        <taxon>Viridiplantae</taxon>
        <taxon>Streptophyta</taxon>
        <taxon>Embryophyta</taxon>
        <taxon>Bryophyta</taxon>
        <taxon>Bryophytina</taxon>
        <taxon>Bryopsida</taxon>
        <taxon>Funariidae</taxon>
        <taxon>Funariales</taxon>
        <taxon>Funariaceae</taxon>
        <taxon>Physcomitrium</taxon>
    </lineage>
</organism>
<dbReference type="SUPFAM" id="SSF47928">
    <property type="entry name" value="N-terminal domain of the delta subunit of the F1F0-ATP synthase"/>
    <property type="match status" value="1"/>
</dbReference>
<comment type="similarity">
    <text evidence="2">Belongs to the ATPase delta chain family.</text>
</comment>
<dbReference type="RefSeq" id="XP_024361626.1">
    <property type="nucleotide sequence ID" value="XM_024505858.2"/>
</dbReference>
<dbReference type="GeneID" id="112275487"/>
<feature type="coiled-coil region" evidence="8">
    <location>
        <begin position="151"/>
        <end position="178"/>
    </location>
</feature>
<dbReference type="Gramene" id="Pp3c23_6060V3.2">
    <property type="protein sequence ID" value="PAC:32950986.CDS.1"/>
    <property type="gene ID" value="Pp3c23_6060"/>
</dbReference>
<keyword evidence="8" id="KW-0175">Coiled coil</keyword>
<reference evidence="10 12" key="1">
    <citation type="journal article" date="2008" name="Science">
        <title>The Physcomitrella genome reveals evolutionary insights into the conquest of land by plants.</title>
        <authorList>
            <person name="Rensing S."/>
            <person name="Lang D."/>
            <person name="Zimmer A."/>
            <person name="Terry A."/>
            <person name="Salamov A."/>
            <person name="Shapiro H."/>
            <person name="Nishiyama T."/>
            <person name="Perroud P.-F."/>
            <person name="Lindquist E."/>
            <person name="Kamisugi Y."/>
            <person name="Tanahashi T."/>
            <person name="Sakakibara K."/>
            <person name="Fujita T."/>
            <person name="Oishi K."/>
            <person name="Shin-I T."/>
            <person name="Kuroki Y."/>
            <person name="Toyoda A."/>
            <person name="Suzuki Y."/>
            <person name="Hashimoto A."/>
            <person name="Yamaguchi K."/>
            <person name="Sugano A."/>
            <person name="Kohara Y."/>
            <person name="Fujiyama A."/>
            <person name="Anterola A."/>
            <person name="Aoki S."/>
            <person name="Ashton N."/>
            <person name="Barbazuk W.B."/>
            <person name="Barker E."/>
            <person name="Bennetzen J."/>
            <person name="Bezanilla M."/>
            <person name="Blankenship R."/>
            <person name="Cho S.H."/>
            <person name="Dutcher S."/>
            <person name="Estelle M."/>
            <person name="Fawcett J.A."/>
            <person name="Gundlach H."/>
            <person name="Hanada K."/>
            <person name="Heyl A."/>
            <person name="Hicks K.A."/>
            <person name="Hugh J."/>
            <person name="Lohr M."/>
            <person name="Mayer K."/>
            <person name="Melkozernov A."/>
            <person name="Murata T."/>
            <person name="Nelson D."/>
            <person name="Pils B."/>
            <person name="Prigge M."/>
            <person name="Reiss B."/>
            <person name="Renner T."/>
            <person name="Rombauts S."/>
            <person name="Rushton P."/>
            <person name="Sanderfoot A."/>
            <person name="Schween G."/>
            <person name="Shiu S.-H."/>
            <person name="Stueber K."/>
            <person name="Theodoulou F.L."/>
            <person name="Tu H."/>
            <person name="Van de Peer Y."/>
            <person name="Verrier P.J."/>
            <person name="Waters E."/>
            <person name="Wood A."/>
            <person name="Yang L."/>
            <person name="Cove D."/>
            <person name="Cuming A."/>
            <person name="Hasebe M."/>
            <person name="Lucas S."/>
            <person name="Mishler D.B."/>
            <person name="Reski R."/>
            <person name="Grigoriev I."/>
            <person name="Quatrano R.S."/>
            <person name="Boore J.L."/>
        </authorList>
    </citation>
    <scope>NUCLEOTIDE SEQUENCE [LARGE SCALE GENOMIC DNA]</scope>
    <source>
        <strain evidence="11 12">cv. Gransden 2004</strain>
    </source>
</reference>
<evidence type="ECO:0000256" key="1">
    <source>
        <dbReference type="ARBA" id="ARBA00004370"/>
    </source>
</evidence>
<dbReference type="PaxDb" id="3218-PP1S10_393V6.1"/>
<dbReference type="GO" id="GO:0016020">
    <property type="term" value="C:membrane"/>
    <property type="evidence" value="ECO:0007669"/>
    <property type="project" value="UniProtKB-SubCell"/>
</dbReference>
<evidence type="ECO:0000256" key="4">
    <source>
        <dbReference type="ARBA" id="ARBA00022781"/>
    </source>
</evidence>
<sequence>MAAVHWTPLALCLFLPSFASLRGHGRTHAASPIPTLELQAPRYHRSQSVTTLPYRRDRIVVENFCAMEALQQSARAGVVPSVSSSNGLVNSSPATGSRLTHAKARFLCGSGASFKGNGALVAKVAKAVSVPLVSSSRGVVVASTETAAGGYAAALANLSQANNDLEKINQDMEALGELLTNETLYDFLVSPVIDGDKKKSILKTVAEDAKFSDVTISFLNLLVDKKRIELIREVTKEFEAIFNDLTDTQMANVISAVKIEKPQLALIAKKIQSLCGAKNVRIKNVVDPSLIAGFIVQYGKDGSRYIDMSVKGQLDRLATQFQTAEQSAATL</sequence>
<evidence type="ECO:0000313" key="12">
    <source>
        <dbReference type="Proteomes" id="UP000006727"/>
    </source>
</evidence>
<evidence type="ECO:0000256" key="3">
    <source>
        <dbReference type="ARBA" id="ARBA00022448"/>
    </source>
</evidence>
<accession>A0A2K1II71</accession>
<keyword evidence="12" id="KW-1185">Reference proteome</keyword>
<evidence type="ECO:0000256" key="7">
    <source>
        <dbReference type="ARBA" id="ARBA00023310"/>
    </source>
</evidence>
<dbReference type="InterPro" id="IPR000711">
    <property type="entry name" value="ATPase_OSCP/dsu"/>
</dbReference>
<proteinExistence type="inferred from homology"/>
<dbReference type="InterPro" id="IPR020781">
    <property type="entry name" value="ATPase_OSCP/d_CS"/>
</dbReference>
<dbReference type="InterPro" id="IPR026015">
    <property type="entry name" value="ATP_synth_OSCP/delta_N_sf"/>
</dbReference>
<name>A0A2K1II71_PHYPA</name>